<reference evidence="2" key="1">
    <citation type="submission" date="2025-08" db="UniProtKB">
        <authorList>
            <consortium name="Ensembl"/>
        </authorList>
    </citation>
    <scope>IDENTIFICATION</scope>
</reference>
<dbReference type="InterPro" id="IPR005135">
    <property type="entry name" value="Endo/exonuclease/phosphatase"/>
</dbReference>
<dbReference type="Proteomes" id="UP001108240">
    <property type="component" value="Unplaced"/>
</dbReference>
<keyword evidence="3" id="KW-1185">Reference proteome</keyword>
<dbReference type="Pfam" id="PF03372">
    <property type="entry name" value="Exo_endo_phos"/>
    <property type="match status" value="1"/>
</dbReference>
<evidence type="ECO:0000313" key="2">
    <source>
        <dbReference type="Ensembl" id="ENSCCRP00000114445.1"/>
    </source>
</evidence>
<dbReference type="SUPFAM" id="SSF56672">
    <property type="entry name" value="DNA/RNA polymerases"/>
    <property type="match status" value="1"/>
</dbReference>
<name>A0A9J7YAN3_CYPCA</name>
<dbReference type="PANTHER" id="PTHR31635">
    <property type="entry name" value="REVERSE TRANSCRIPTASE DOMAIN-CONTAINING PROTEIN-RELATED"/>
    <property type="match status" value="1"/>
</dbReference>
<reference evidence="2" key="2">
    <citation type="submission" date="2025-09" db="UniProtKB">
        <authorList>
            <consortium name="Ensembl"/>
        </authorList>
    </citation>
    <scope>IDENTIFICATION</scope>
</reference>
<dbReference type="InterPro" id="IPR036691">
    <property type="entry name" value="Endo/exonu/phosph_ase_sf"/>
</dbReference>
<dbReference type="GO" id="GO:0003824">
    <property type="term" value="F:catalytic activity"/>
    <property type="evidence" value="ECO:0007669"/>
    <property type="project" value="InterPro"/>
</dbReference>
<dbReference type="Ensembl" id="ENSCCRT00000153356.1">
    <property type="protein sequence ID" value="ENSCCRP00000114445.1"/>
    <property type="gene ID" value="ENSCCRG00000075640.1"/>
</dbReference>
<protein>
    <recommendedName>
        <fullName evidence="1">Reverse transcriptase domain-containing protein</fullName>
    </recommendedName>
</protein>
<organism evidence="2 3">
    <name type="scientific">Cyprinus carpio carpio</name>
    <dbReference type="NCBI Taxonomy" id="630221"/>
    <lineage>
        <taxon>Eukaryota</taxon>
        <taxon>Metazoa</taxon>
        <taxon>Chordata</taxon>
        <taxon>Craniata</taxon>
        <taxon>Vertebrata</taxon>
        <taxon>Euteleostomi</taxon>
        <taxon>Actinopterygii</taxon>
        <taxon>Neopterygii</taxon>
        <taxon>Teleostei</taxon>
        <taxon>Ostariophysi</taxon>
        <taxon>Cypriniformes</taxon>
        <taxon>Cyprinidae</taxon>
        <taxon>Cyprininae</taxon>
        <taxon>Cyprinus</taxon>
    </lineage>
</organism>
<feature type="domain" description="Reverse transcriptase" evidence="1">
    <location>
        <begin position="499"/>
        <end position="765"/>
    </location>
</feature>
<accession>A0A9J7YAN3</accession>
<dbReference type="InterPro" id="IPR043502">
    <property type="entry name" value="DNA/RNA_pol_sf"/>
</dbReference>
<evidence type="ECO:0000313" key="3">
    <source>
        <dbReference type="Proteomes" id="UP001108240"/>
    </source>
</evidence>
<sequence length="932" mass="108415">MSFSIISLNARGLRENVKRKALFLFTKRFNNDFVFFQESHSIASDVNFWRSQWGSDIWLSHGTEHSAGVSCLKNNYRGEVLHADCDENGHFICLIIKCFSVIFIVVNIYGYNCKSDNDQLLCLLEERLTHWLSKFPDSYLIIGGDFNVVLNESIDRWPPRRPSNLNTNLKLFMDRFHLIDIWREKNVDDIVYTWSNKDGSRRSRIDFWLVSNHFDENNILVNVLPTPLTDHKAILITINISPNTNCNKYNSYWKMNSSLLKLSAVRQELGKLINYYWIKAKKEGLFCHNWELLKFEIGKYLRKFSSTLVKSQRLMEEKVVSEILAISNISVVDLVEGQRLRLTELQNELDNIYKMRAQGAFIRSRQKWLEHGEQMSAYFFNLEKSRAKLNSVSKMNINGSITDNVDTISRFCYDYYSKLYTSKFSEHDMTSFCKQLKNVKTITEEDQKLCDSPITITEIKQAIELLKCNKSPGNDGITTEFYKQFSEILAPFLFEVYSESLQYSQLPTTMTQGIICLIPKPKKDVLLIDNWRPISLLNNDYKIFAQVFAQRFKLVLDSIIDENQSGFMRNRHICNNTRLIFDLIDYSDLIKDDSFILFLDFFKAFDSVEHPFIFYCLEHFGFGAYFCNAMKTLYAGGNSSVKLNNGTTQRFDLERGVRQGCPVSVYLFLIVAQVFCHFIKSSNLKGIQVEERSILISQLADDTALFLKNVDQIQSAVKIIEVFSSASGLCLNLQKCELFALKSCHYRNICNIPVKDSLTYLGMVITKNEQERISQNFDPVIKKVKNRFNIWLQRDLSLKGRVLLSKAEGISRLTYIASSIHSDNKINKIIDQIMLNFLWKNRIHYIRKSVIVNSYKNGGLDYLDFSTLNNTFKINWLKYFLNNTDSMWNMISKSVFLTNLVAFHFCLCVITESRNFQLNCQLFTGKHFWLGS</sequence>
<dbReference type="Pfam" id="PF00078">
    <property type="entry name" value="RVT_1"/>
    <property type="match status" value="1"/>
</dbReference>
<dbReference type="SUPFAM" id="SSF56219">
    <property type="entry name" value="DNase I-like"/>
    <property type="match status" value="1"/>
</dbReference>
<proteinExistence type="predicted"/>
<dbReference type="InterPro" id="IPR000477">
    <property type="entry name" value="RT_dom"/>
</dbReference>
<dbReference type="Gene3D" id="3.60.10.10">
    <property type="entry name" value="Endonuclease/exonuclease/phosphatase"/>
    <property type="match status" value="1"/>
</dbReference>
<dbReference type="OMA" id="CERMIVE"/>
<dbReference type="PANTHER" id="PTHR31635:SF196">
    <property type="entry name" value="REVERSE TRANSCRIPTASE DOMAIN-CONTAINING PROTEIN-RELATED"/>
    <property type="match status" value="1"/>
</dbReference>
<dbReference type="GeneTree" id="ENSGT00940000163737"/>
<dbReference type="CDD" id="cd01650">
    <property type="entry name" value="RT_nLTR_like"/>
    <property type="match status" value="1"/>
</dbReference>
<dbReference type="AlphaFoldDB" id="A0A9J7YAN3"/>
<dbReference type="PROSITE" id="PS50878">
    <property type="entry name" value="RT_POL"/>
    <property type="match status" value="1"/>
</dbReference>
<dbReference type="CDD" id="cd09076">
    <property type="entry name" value="L1-EN"/>
    <property type="match status" value="1"/>
</dbReference>
<evidence type="ECO:0000259" key="1">
    <source>
        <dbReference type="PROSITE" id="PS50878"/>
    </source>
</evidence>